<accession>A0A975XYI1</accession>
<protein>
    <recommendedName>
        <fullName evidence="4">ABC transporter permease</fullName>
    </recommendedName>
</protein>
<reference evidence="2" key="1">
    <citation type="submission" date="2021-06" db="EMBL/GenBank/DDBJ databases">
        <title>Complete genome sequence of Nocardioides sp. G188.</title>
        <authorList>
            <person name="Im W.-T."/>
        </authorList>
    </citation>
    <scope>NUCLEOTIDE SEQUENCE</scope>
    <source>
        <strain evidence="2">G188</strain>
    </source>
</reference>
<evidence type="ECO:0000313" key="3">
    <source>
        <dbReference type="Proteomes" id="UP000683575"/>
    </source>
</evidence>
<keyword evidence="1" id="KW-0472">Membrane</keyword>
<feature type="transmembrane region" description="Helical" evidence="1">
    <location>
        <begin position="233"/>
        <end position="252"/>
    </location>
</feature>
<feature type="transmembrane region" description="Helical" evidence="1">
    <location>
        <begin position="115"/>
        <end position="139"/>
    </location>
</feature>
<proteinExistence type="predicted"/>
<gene>
    <name evidence="2" type="ORF">KRR39_12460</name>
</gene>
<feature type="transmembrane region" description="Helical" evidence="1">
    <location>
        <begin position="204"/>
        <end position="226"/>
    </location>
</feature>
<feature type="transmembrane region" description="Helical" evidence="1">
    <location>
        <begin position="300"/>
        <end position="319"/>
    </location>
</feature>
<dbReference type="RefSeq" id="WP_216937317.1">
    <property type="nucleotide sequence ID" value="NZ_CP077062.1"/>
</dbReference>
<organism evidence="2 3">
    <name type="scientific">Nocardioides panacis</name>
    <dbReference type="NCBI Taxonomy" id="2849501"/>
    <lineage>
        <taxon>Bacteria</taxon>
        <taxon>Bacillati</taxon>
        <taxon>Actinomycetota</taxon>
        <taxon>Actinomycetes</taxon>
        <taxon>Propionibacteriales</taxon>
        <taxon>Nocardioidaceae</taxon>
        <taxon>Nocardioides</taxon>
    </lineage>
</organism>
<keyword evidence="1" id="KW-1133">Transmembrane helix</keyword>
<name>A0A975XYI1_9ACTN</name>
<evidence type="ECO:0008006" key="4">
    <source>
        <dbReference type="Google" id="ProtNLM"/>
    </source>
</evidence>
<dbReference type="AlphaFoldDB" id="A0A975XYI1"/>
<evidence type="ECO:0000313" key="2">
    <source>
        <dbReference type="EMBL" id="QWZ06412.1"/>
    </source>
</evidence>
<dbReference type="KEGG" id="nps:KRR39_12460"/>
<keyword evidence="1" id="KW-0812">Transmembrane</keyword>
<evidence type="ECO:0000256" key="1">
    <source>
        <dbReference type="SAM" id="Phobius"/>
    </source>
</evidence>
<dbReference type="EMBL" id="CP077062">
    <property type="protein sequence ID" value="QWZ06412.1"/>
    <property type="molecule type" value="Genomic_DNA"/>
</dbReference>
<keyword evidence="3" id="KW-1185">Reference proteome</keyword>
<sequence length="325" mass="34945">MRLLRVELSRFCSRRAVVLLLLTAALLTALLAGTTLWNTRPVSATELAEAQAQVREQMSQPAFQQDLQTCRDDPEDFFGPGSDAADCDANLVPQPENYLNRTTLDLRQEARGTGIAVIVLVSALMILVGTTYAGADWATGSMSNQLLFEPRRLKVWGTKALTAFLVCGVVAGVLLGAFWVALSLTADARGIATTTPVLEQIRWMTARGVALAALGGLGGYALTMLLRHTVGTLALLFVYAAGGEALLAILPLDGSSRFSPSYNVFAWIRDGIRVYDQSVVCRPSQAAACDQRITISLVDGASYLAVLLVVTLLVSAVLFRRRDVP</sequence>
<dbReference type="Proteomes" id="UP000683575">
    <property type="component" value="Chromosome"/>
</dbReference>
<feature type="transmembrane region" description="Helical" evidence="1">
    <location>
        <begin position="160"/>
        <end position="184"/>
    </location>
</feature>